<keyword evidence="2" id="KW-1185">Reference proteome</keyword>
<dbReference type="KEGG" id="ery:CP97_05485"/>
<gene>
    <name evidence="1" type="ORF">CP97_05485</name>
</gene>
<proteinExistence type="predicted"/>
<dbReference type="PATRIC" id="fig|1648404.4.peg.1145"/>
<dbReference type="Proteomes" id="UP000059113">
    <property type="component" value="Chromosome"/>
</dbReference>
<dbReference type="STRING" id="1648404.CP97_05485"/>
<evidence type="ECO:0000313" key="2">
    <source>
        <dbReference type="Proteomes" id="UP000059113"/>
    </source>
</evidence>
<dbReference type="EMBL" id="CP011310">
    <property type="protein sequence ID" value="AKQ41599.1"/>
    <property type="molecule type" value="Genomic_DNA"/>
</dbReference>
<protein>
    <submittedName>
        <fullName evidence="1">Uncharacterized protein</fullName>
    </submittedName>
</protein>
<dbReference type="AlphaFoldDB" id="A0A0H4VER9"/>
<reference evidence="2" key="2">
    <citation type="submission" date="2015-04" db="EMBL/GenBank/DDBJ databases">
        <title>The complete genome sequence of Erythrobacter sp. s21-N3.</title>
        <authorList>
            <person name="Zhuang L."/>
            <person name="Liu Y."/>
            <person name="Shao Z."/>
        </authorList>
    </citation>
    <scope>NUCLEOTIDE SEQUENCE [LARGE SCALE GENOMIC DNA]</scope>
    <source>
        <strain evidence="2">s21-N3</strain>
    </source>
</reference>
<name>A0A0H4VER9_9SPHN</name>
<evidence type="ECO:0000313" key="1">
    <source>
        <dbReference type="EMBL" id="AKQ41599.1"/>
    </source>
</evidence>
<reference evidence="1 2" key="1">
    <citation type="journal article" date="2015" name="Int. J. Syst. Evol. Microbiol.">
        <title>Erythrobacter atlanticus sp. nov., a bacterium from ocean sediment able to degrade polycyclic aromatic hydrocarbons.</title>
        <authorList>
            <person name="Zhuang L."/>
            <person name="Liu Y."/>
            <person name="Wang L."/>
            <person name="Wang W."/>
            <person name="Shao Z."/>
        </authorList>
    </citation>
    <scope>NUCLEOTIDE SEQUENCE [LARGE SCALE GENOMIC DNA]</scope>
    <source>
        <strain evidence="2">s21-N3</strain>
    </source>
</reference>
<sequence>MQRSWSANRRIDQSKFDNDAALDLAGFKIRENIVDVLQPGLADARLDRPSFANCTASARSLRLPTIDPRMVIRFSTTSNIGVGNSPGGSPVKAMVPFLRTIFRACANAGTETAVTSTP</sequence>
<organism evidence="1 2">
    <name type="scientific">Aurantiacibacter atlanticus</name>
    <dbReference type="NCBI Taxonomy" id="1648404"/>
    <lineage>
        <taxon>Bacteria</taxon>
        <taxon>Pseudomonadati</taxon>
        <taxon>Pseudomonadota</taxon>
        <taxon>Alphaproteobacteria</taxon>
        <taxon>Sphingomonadales</taxon>
        <taxon>Erythrobacteraceae</taxon>
        <taxon>Aurantiacibacter</taxon>
    </lineage>
</organism>
<accession>A0A0H4VER9</accession>